<reference evidence="2" key="1">
    <citation type="submission" date="2020-07" db="EMBL/GenBank/DDBJ databases">
        <authorList>
            <person name="Camacho E."/>
        </authorList>
    </citation>
    <scope>NUCLEOTIDE SEQUENCE</scope>
    <source>
        <strain evidence="2">MPO218</strain>
    </source>
</reference>
<name>A0A975D1L2_9SPHN</name>
<sequence length="100" mass="10038">MKVIPAMLAADAVHALGADAPGCRALVSSFAAGLRVPAEGSSRHDEIEISLVLSGAFDLDSGGEVARLAAGDVVIVPPGEAHSFQVVADTRIFTVTVAAG</sequence>
<protein>
    <submittedName>
        <fullName evidence="2">Cupin domain-containing protein</fullName>
    </submittedName>
</protein>
<dbReference type="InterPro" id="IPR011051">
    <property type="entry name" value="RmlC_Cupin_sf"/>
</dbReference>
<gene>
    <name evidence="2" type="ORF">HRJ34_24730</name>
</gene>
<organism evidence="2 3">
    <name type="scientific">Rhizorhabdus wittichii</name>
    <dbReference type="NCBI Taxonomy" id="160791"/>
    <lineage>
        <taxon>Bacteria</taxon>
        <taxon>Pseudomonadati</taxon>
        <taxon>Pseudomonadota</taxon>
        <taxon>Alphaproteobacteria</taxon>
        <taxon>Sphingomonadales</taxon>
        <taxon>Sphingomonadaceae</taxon>
        <taxon>Rhizorhabdus</taxon>
    </lineage>
</organism>
<dbReference type="Pfam" id="PF07883">
    <property type="entry name" value="Cupin_2"/>
    <property type="match status" value="1"/>
</dbReference>
<dbReference type="EMBL" id="CP059319">
    <property type="protein sequence ID" value="QTH21485.1"/>
    <property type="molecule type" value="Genomic_DNA"/>
</dbReference>
<dbReference type="InterPro" id="IPR014710">
    <property type="entry name" value="RmlC-like_jellyroll"/>
</dbReference>
<dbReference type="Proteomes" id="UP000664914">
    <property type="component" value="Chromosome"/>
</dbReference>
<reference evidence="2" key="2">
    <citation type="submission" date="2021-04" db="EMBL/GenBank/DDBJ databases">
        <title>Isolation and genomic analysis of the ibuprofen-degrading bacterium Sphingomonas strain MPO218.</title>
        <authorList>
            <person name="Aulestia M."/>
            <person name="Flores A."/>
            <person name="Mangas E.L."/>
            <person name="Perez-Pulido A.J."/>
            <person name="Santero E."/>
            <person name="Camacho E.M."/>
        </authorList>
    </citation>
    <scope>NUCLEOTIDE SEQUENCE</scope>
    <source>
        <strain evidence="2">MPO218</strain>
    </source>
</reference>
<evidence type="ECO:0000313" key="3">
    <source>
        <dbReference type="Proteomes" id="UP000664914"/>
    </source>
</evidence>
<evidence type="ECO:0000259" key="1">
    <source>
        <dbReference type="Pfam" id="PF07883"/>
    </source>
</evidence>
<proteinExistence type="predicted"/>
<dbReference type="InterPro" id="IPR013096">
    <property type="entry name" value="Cupin_2"/>
</dbReference>
<accession>A0A975D1L2</accession>
<feature type="domain" description="Cupin type-2" evidence="1">
    <location>
        <begin position="40"/>
        <end position="90"/>
    </location>
</feature>
<dbReference type="SUPFAM" id="SSF51182">
    <property type="entry name" value="RmlC-like cupins"/>
    <property type="match status" value="1"/>
</dbReference>
<dbReference type="AlphaFoldDB" id="A0A975D1L2"/>
<evidence type="ECO:0000313" key="2">
    <source>
        <dbReference type="EMBL" id="QTH21485.1"/>
    </source>
</evidence>
<dbReference type="Gene3D" id="2.60.120.10">
    <property type="entry name" value="Jelly Rolls"/>
    <property type="match status" value="1"/>
</dbReference>
<dbReference type="RefSeq" id="WP_016746095.1">
    <property type="nucleotide sequence ID" value="NZ_CP059319.1"/>
</dbReference>